<comment type="caution">
    <text evidence="1">The sequence shown here is derived from an EMBL/GenBank/DDBJ whole genome shotgun (WGS) entry which is preliminary data.</text>
</comment>
<sequence>MDENFKQFQKIKVTPSPEKISKIREEYLKLLNVLRFDYIEEIPSKRLRPEMPNYQRYKCRTVFFSNVLGVIMVLNTHELINNPEVKKQCEEFSRFCDTLRGTERFYTEEDVDIANRMLDSLIAELSPVK</sequence>
<protein>
    <submittedName>
        <fullName evidence="1">Uncharacterized protein</fullName>
    </submittedName>
</protein>
<organism evidence="1 2">
    <name type="scientific">Candidatus Nomurabacteria bacterium RIFCSPHIGHO2_01_FULL_42_15</name>
    <dbReference type="NCBI Taxonomy" id="1801742"/>
    <lineage>
        <taxon>Bacteria</taxon>
        <taxon>Candidatus Nomuraibacteriota</taxon>
    </lineage>
</organism>
<dbReference type="EMBL" id="MFTS01000003">
    <property type="protein sequence ID" value="OGI68461.1"/>
    <property type="molecule type" value="Genomic_DNA"/>
</dbReference>
<accession>A0A1F6VFM6</accession>
<reference evidence="1 2" key="1">
    <citation type="journal article" date="2016" name="Nat. Commun.">
        <title>Thousands of microbial genomes shed light on interconnected biogeochemical processes in an aquifer system.</title>
        <authorList>
            <person name="Anantharaman K."/>
            <person name="Brown C.T."/>
            <person name="Hug L.A."/>
            <person name="Sharon I."/>
            <person name="Castelle C.J."/>
            <person name="Probst A.J."/>
            <person name="Thomas B.C."/>
            <person name="Singh A."/>
            <person name="Wilkins M.J."/>
            <person name="Karaoz U."/>
            <person name="Brodie E.L."/>
            <person name="Williams K.H."/>
            <person name="Hubbard S.S."/>
            <person name="Banfield J.F."/>
        </authorList>
    </citation>
    <scope>NUCLEOTIDE SEQUENCE [LARGE SCALE GENOMIC DNA]</scope>
</reference>
<evidence type="ECO:0000313" key="1">
    <source>
        <dbReference type="EMBL" id="OGI68461.1"/>
    </source>
</evidence>
<evidence type="ECO:0000313" key="2">
    <source>
        <dbReference type="Proteomes" id="UP000178235"/>
    </source>
</evidence>
<proteinExistence type="predicted"/>
<gene>
    <name evidence="1" type="ORF">A2738_01085</name>
</gene>
<dbReference type="Proteomes" id="UP000178235">
    <property type="component" value="Unassembled WGS sequence"/>
</dbReference>
<dbReference type="AlphaFoldDB" id="A0A1F6VFM6"/>
<name>A0A1F6VFM6_9BACT</name>